<keyword evidence="3" id="KW-0680">Restriction system</keyword>
<dbReference type="EMBL" id="BMEQ01000019">
    <property type="protein sequence ID" value="GGG64673.1"/>
    <property type="molecule type" value="Genomic_DNA"/>
</dbReference>
<evidence type="ECO:0000256" key="2">
    <source>
        <dbReference type="ARBA" id="ARBA00022679"/>
    </source>
</evidence>
<dbReference type="InterPro" id="IPR001525">
    <property type="entry name" value="C5_MeTfrase"/>
</dbReference>
<evidence type="ECO:0000313" key="5">
    <source>
        <dbReference type="EMBL" id="GGG64673.1"/>
    </source>
</evidence>
<organism evidence="5 6">
    <name type="scientific">Kocuria dechangensis</name>
    <dbReference type="NCBI Taxonomy" id="1176249"/>
    <lineage>
        <taxon>Bacteria</taxon>
        <taxon>Bacillati</taxon>
        <taxon>Actinomycetota</taxon>
        <taxon>Actinomycetes</taxon>
        <taxon>Micrococcales</taxon>
        <taxon>Micrococcaceae</taxon>
        <taxon>Kocuria</taxon>
    </lineage>
</organism>
<dbReference type="Pfam" id="PF00145">
    <property type="entry name" value="DNA_methylase"/>
    <property type="match status" value="1"/>
</dbReference>
<comment type="caution">
    <text evidence="5">The sequence shown here is derived from an EMBL/GenBank/DDBJ whole genome shotgun (WGS) entry which is preliminary data.</text>
</comment>
<keyword evidence="4" id="KW-0949">S-adenosyl-L-methionine</keyword>
<reference evidence="5" key="2">
    <citation type="submission" date="2020-09" db="EMBL/GenBank/DDBJ databases">
        <authorList>
            <person name="Sun Q."/>
            <person name="Zhou Y."/>
        </authorList>
    </citation>
    <scope>NUCLEOTIDE SEQUENCE</scope>
    <source>
        <strain evidence="5">CGMCC 1.12187</strain>
    </source>
</reference>
<dbReference type="Gene3D" id="3.90.120.10">
    <property type="entry name" value="DNA Methylase, subunit A, domain 2"/>
    <property type="match status" value="1"/>
</dbReference>
<accession>A0A917LY39</accession>
<evidence type="ECO:0000313" key="6">
    <source>
        <dbReference type="Proteomes" id="UP000638848"/>
    </source>
</evidence>
<keyword evidence="6" id="KW-1185">Reference proteome</keyword>
<reference evidence="5" key="1">
    <citation type="journal article" date="2014" name="Int. J. Syst. Evol. Microbiol.">
        <title>Complete genome sequence of Corynebacterium casei LMG S-19264T (=DSM 44701T), isolated from a smear-ripened cheese.</title>
        <authorList>
            <consortium name="US DOE Joint Genome Institute (JGI-PGF)"/>
            <person name="Walter F."/>
            <person name="Albersmeier A."/>
            <person name="Kalinowski J."/>
            <person name="Ruckert C."/>
        </authorList>
    </citation>
    <scope>NUCLEOTIDE SEQUENCE</scope>
    <source>
        <strain evidence="5">CGMCC 1.12187</strain>
    </source>
</reference>
<dbReference type="GO" id="GO:0009307">
    <property type="term" value="P:DNA restriction-modification system"/>
    <property type="evidence" value="ECO:0007669"/>
    <property type="project" value="UniProtKB-KW"/>
</dbReference>
<keyword evidence="1 4" id="KW-0489">Methyltransferase</keyword>
<feature type="active site" evidence="4">
    <location>
        <position position="86"/>
    </location>
</feature>
<evidence type="ECO:0000256" key="3">
    <source>
        <dbReference type="ARBA" id="ARBA00022747"/>
    </source>
</evidence>
<evidence type="ECO:0000256" key="4">
    <source>
        <dbReference type="PROSITE-ProRule" id="PRU01016"/>
    </source>
</evidence>
<dbReference type="GO" id="GO:0008168">
    <property type="term" value="F:methyltransferase activity"/>
    <property type="evidence" value="ECO:0007669"/>
    <property type="project" value="UniProtKB-KW"/>
</dbReference>
<dbReference type="SUPFAM" id="SSF53335">
    <property type="entry name" value="S-adenosyl-L-methionine-dependent methyltransferases"/>
    <property type="match status" value="1"/>
</dbReference>
<gene>
    <name evidence="5" type="ORF">GCM10011374_30440</name>
</gene>
<sequence>MKTLPAPAPTALTGSPVVLDLCAGPGGWDEGARILGLPHRIAGVELNEAAAATATAAGHHRILGDITAIDPADWSHATGLIASTPCPTFSSSGKRTGTGVDYQTVLDVITHLGAHDCDCTWEQIQDELGTVTDVRTALAAQPARLALSPAMESLEWLVLEQVPAAEFMFEDFASELFSAGWESVDVGVIDAVDFGMPVRRKRAFLVANRYGTASLPLGLDGPGRTMASALGWGPGERVNTRGAMSSGGNEFSADAPSWCLTGSARSWRRVSDRAQLTLQEASVLQGFRGDYPFTGSRSAAFKQVADVVLPPVAASVLAGAMGLDWEEQVSAYLAGLYDADRVSVAA</sequence>
<dbReference type="GO" id="GO:0032259">
    <property type="term" value="P:methylation"/>
    <property type="evidence" value="ECO:0007669"/>
    <property type="project" value="UniProtKB-KW"/>
</dbReference>
<protein>
    <recommendedName>
        <fullName evidence="7">DNA (cytosine-5-)-methyltransferase</fullName>
    </recommendedName>
</protein>
<dbReference type="InterPro" id="IPR029063">
    <property type="entry name" value="SAM-dependent_MTases_sf"/>
</dbReference>
<keyword evidence="2 4" id="KW-0808">Transferase</keyword>
<comment type="similarity">
    <text evidence="4">Belongs to the class I-like SAM-binding methyltransferase superfamily. C5-methyltransferase family.</text>
</comment>
<dbReference type="RefSeq" id="WP_188538717.1">
    <property type="nucleotide sequence ID" value="NZ_BMEQ01000019.1"/>
</dbReference>
<proteinExistence type="inferred from homology"/>
<dbReference type="Proteomes" id="UP000638848">
    <property type="component" value="Unassembled WGS sequence"/>
</dbReference>
<dbReference type="AlphaFoldDB" id="A0A917LY39"/>
<evidence type="ECO:0008006" key="7">
    <source>
        <dbReference type="Google" id="ProtNLM"/>
    </source>
</evidence>
<dbReference type="PROSITE" id="PS51679">
    <property type="entry name" value="SAM_MT_C5"/>
    <property type="match status" value="1"/>
</dbReference>
<evidence type="ECO:0000256" key="1">
    <source>
        <dbReference type="ARBA" id="ARBA00022603"/>
    </source>
</evidence>
<dbReference type="Gene3D" id="3.40.50.150">
    <property type="entry name" value="Vaccinia Virus protein VP39"/>
    <property type="match status" value="1"/>
</dbReference>
<name>A0A917LY39_9MICC</name>